<dbReference type="SUPFAM" id="SSF69318">
    <property type="entry name" value="Integrin alpha N-terminal domain"/>
    <property type="match status" value="1"/>
</dbReference>
<comment type="caution">
    <text evidence="4">The sequence shown here is derived from an EMBL/GenBank/DDBJ whole genome shotgun (WGS) entry which is preliminary data.</text>
</comment>
<proteinExistence type="predicted"/>
<dbReference type="GO" id="GO:0005509">
    <property type="term" value="F:calcium ion binding"/>
    <property type="evidence" value="ECO:0007669"/>
    <property type="project" value="InterPro"/>
</dbReference>
<comment type="subcellular location">
    <subcellularLocation>
        <location evidence="1">Secreted</location>
    </subcellularLocation>
</comment>
<dbReference type="EMBL" id="SJPN01000006">
    <property type="protein sequence ID" value="TWT98434.1"/>
    <property type="molecule type" value="Genomic_DNA"/>
</dbReference>
<keyword evidence="2" id="KW-0964">Secreted</keyword>
<dbReference type="RefSeq" id="WP_342190182.1">
    <property type="nucleotide sequence ID" value="NZ_CP151726.1"/>
</dbReference>
<evidence type="ECO:0000256" key="3">
    <source>
        <dbReference type="SAM" id="MobiDB-lite"/>
    </source>
</evidence>
<dbReference type="InterPro" id="IPR028994">
    <property type="entry name" value="Integrin_alpha_N"/>
</dbReference>
<dbReference type="Gene3D" id="2.150.10.10">
    <property type="entry name" value="Serralysin-like metalloprotease, C-terminal"/>
    <property type="match status" value="2"/>
</dbReference>
<keyword evidence="5" id="KW-1185">Reference proteome</keyword>
<dbReference type="PANTHER" id="PTHR38340:SF1">
    <property type="entry name" value="S-LAYER PROTEIN"/>
    <property type="match status" value="1"/>
</dbReference>
<dbReference type="InterPro" id="IPR001343">
    <property type="entry name" value="Hemolysn_Ca-bd"/>
</dbReference>
<dbReference type="Proteomes" id="UP000320176">
    <property type="component" value="Unassembled WGS sequence"/>
</dbReference>
<dbReference type="GO" id="GO:0000272">
    <property type="term" value="P:polysaccharide catabolic process"/>
    <property type="evidence" value="ECO:0007669"/>
    <property type="project" value="InterPro"/>
</dbReference>
<protein>
    <submittedName>
        <fullName evidence="4">Bifunctional hemolysin/adenylate cyclase</fullName>
    </submittedName>
</protein>
<feature type="region of interest" description="Disordered" evidence="3">
    <location>
        <begin position="1"/>
        <end position="32"/>
    </location>
</feature>
<evidence type="ECO:0000256" key="1">
    <source>
        <dbReference type="ARBA" id="ARBA00004613"/>
    </source>
</evidence>
<feature type="compositionally biased region" description="Polar residues" evidence="3">
    <location>
        <begin position="3266"/>
        <end position="3286"/>
    </location>
</feature>
<dbReference type="InterPro" id="IPR018511">
    <property type="entry name" value="Hemolysin-typ_Ca-bd_CS"/>
</dbReference>
<dbReference type="Pfam" id="PF00404">
    <property type="entry name" value="Dockerin_1"/>
    <property type="match status" value="1"/>
</dbReference>
<accession>A0A5C6AEN5</accession>
<dbReference type="SUPFAM" id="SSF51120">
    <property type="entry name" value="beta-Roll"/>
    <property type="match status" value="2"/>
</dbReference>
<dbReference type="GO" id="GO:0004553">
    <property type="term" value="F:hydrolase activity, hydrolyzing O-glycosyl compounds"/>
    <property type="evidence" value="ECO:0007669"/>
    <property type="project" value="InterPro"/>
</dbReference>
<feature type="compositionally biased region" description="Basic and acidic residues" evidence="3">
    <location>
        <begin position="7"/>
        <end position="20"/>
    </location>
</feature>
<evidence type="ECO:0000313" key="5">
    <source>
        <dbReference type="Proteomes" id="UP000320176"/>
    </source>
</evidence>
<evidence type="ECO:0000256" key="2">
    <source>
        <dbReference type="ARBA" id="ARBA00022525"/>
    </source>
</evidence>
<feature type="compositionally biased region" description="Basic residues" evidence="3">
    <location>
        <begin position="21"/>
        <end position="30"/>
    </location>
</feature>
<dbReference type="GO" id="GO:0005576">
    <property type="term" value="C:extracellular region"/>
    <property type="evidence" value="ECO:0007669"/>
    <property type="project" value="UniProtKB-SubCell"/>
</dbReference>
<dbReference type="InterPro" id="IPR002105">
    <property type="entry name" value="Dockerin_1_rpt"/>
</dbReference>
<evidence type="ECO:0000313" key="4">
    <source>
        <dbReference type="EMBL" id="TWT98434.1"/>
    </source>
</evidence>
<sequence>MIFRRNRSIDRKHLKQERETKRRRLSKLMSRRPQVESLEDRRLLAVDISLAASTATVNSDGAADEMLITVDTTTAGGPLLQHNRFTAGDVGYASDLDWDSTVAGEQTLAALATSTINIANMGAGDDTIRIVRGNDGVTGSGDINAFIDTDAGGPGDDTIIVDDSTRTASGVYSYSSASTEFTGPALTVDLGMAHEGGFFLITGTGNDTVNVDSTFGGPQEVNLNSAGGTDTVNINAVASVLLSNINIANTPASSIVNIDASGDAAATYTVADGQITSSLTAAAINYVGADLLELHLQTGDDVDVVNVTGTTALVPTTIQTNGGADQITVTASMVSGLTIDGGDPTASPGDTLTVDVVGTTGANLSVPGAGSGEFTFDGGTTISYSDIESVGTVNGAVTVAPIQTGAGDDAIVLQLIGGDTVVTSNGTEIFRLSTASVTSLTIDGQAGDDSLTVDIAGGLPTFPITFNGQGNVSSMPGDQLMIVDSSGLVVVNDATYTYLNNNDGNVNLDGSLITYTGLEPVTASITATNVTMNYSAASETITAVDAGGGMTTVDSTLGETTTFTNPTNSLTINTGGGTDTVNVDGLNFATSGLTINDVDGDDTVNFQTAPTNLGTGNLSVNTGAGTTNINEPLTAGSLVIDSGGGVTNINTPTITTTASQSYRDPVLLLGDLLTTGVGVGFFATLDGGFNLTLNDSDVALNTAFFGDVGLITPLASITTDAAGETGIGNSIGISVVTTGPQTYNDPVKTFESGLSVTITSMGGAITFASTIDDNAGSDDTLVINSGGGPASFGGVIGGIVPFASMTVNTNGPFALGQNTTVVGDLTINVPDTPALNVDNLTINNAAVITSNTGNVLFNVGDDADIQAGTTVNAPAGTLTVNVDPIPPADMDVGTGSSLILAGTITAISAAVNGGNDNDTFTITPSVSTPIAVDGNDPVGPSVPGDQLIYIGNATKTINGAGIGTLSQAGFADVTFQEIETLQTDAGNTFDDVVNVAALPGGADGLANNITIEIDASGQFIDILFDGDTTDASPAVLFSRQLINSVGTITVNGSTDDDTLTVNHGNGLVGINPITFNGGAGFDSLQVTGNPGVTIARETYIVGATEDAGTWVLDPNDSAGPGAAGAFDGDESVIVFTGLEPVDTDVPVGTFDVVFAAGNADDITIENGGLLVGADSIRVIDNNATFETFRFANKTTTRLHLNDGADIATLNYTTPAAGLTTLEVYGHGAAGVVGVIAEDNAADLFRLDATADNAAVGPAFDTSVFGQGGDDLFNNFAGVIPPGGNNSLVALSGRINIDGGDGMNDVIGLNAQADAGPMAVTLTSTQLTGATPGTIDYANAEALHLNTTDADDTIDILSTNVATTYLVSGRSGNDTFTIGNSTADFNGNVFDGSLAAIAGQVIISPDDTTSANDMDTLNVDASGDAALAGVASIDNIGSDSIAFDAFANTGNTTRLAGFAPANIDYRHDDTSGGHLAVGGNRLEFLNVRASTGTDTINVNATTAVDTTTVDAFTGNDNATVTINGDGLSANNVFSGNTGNDNFVLNVTANLGATSFVDLTSLQINGDAPAADSSNRDTLTINDNSGTARDLVFDYLDTAGDLDVNPGVGGGLGAGVEDIPVNVRTMETVVYNGSGAADNVSVEGTSGDDDLTVAPLTPNSALVFLDGDPWDGPSEGSQFDQFPGVAGGGNGPDLQIAGVVSSGIRVAGGGAGAAGDQLYVYAVSEADLVDAATTIDPFGFGAGVIIPGSTNNPGLFPSAYDLINIANNTSVVTITNDRTVPGAVPPSTPSVLLPVVPAAGTFAQTDPLIPGLVVNGGFEAAPAADGIGDDILAFLSTVLPIRINGGDPDPALAPMGDRLQVFTFNEINVFSDKSTPPIVSVTSTISGTPTLPLSFSSIENTILTSGPGAQQVNLIGDNNDPTVDQNDNFVVVGRDVDSTLGSLAAVYPGSVIDPIFEPDPDGANEFTLQINGSAPIGFRNVTDLNVFGDDRPDLLTPGTPSIANDIDTLDITPFADDTPLGWGLDVSFDEGNPAGTDGAQADLIIYNTSAFGGQVSEAIVVRPSGQDNGEIVVTNLGFGTPIVDIDFVANTDIIINDNDGFLNDTDTLTLLGTNPDNPGTSGNETIIADFTAAGGVGTQQVLVQDGAAILYAVRSFTGFTSLNVNPLGGADTLNFTPDTANANGLQNVTINYDGGDPVASDILIVNANAGARITQGVDSTSGLVDQLGAGVGNVNYINTELLNVTSATAASTLTVRGTHDEDAIAFAPTATANEARVWINDGTVITANSGGANANFGTVSVQGRFGDDTFSVVPVAGVAATIAGGDGDDEVSVTGTAVVDAITYTPTAVDGGTIAVTGLGLVTLSTVEGLSLDGAAPTTPAGDTLNVPTVNAVHTPGGVPGAGLIEPVDASGNPLLALNYASIETVAITGGTVVIQGTDEDDTITVSAAGIVTVTNELGFNNVTDVSGFTSVVINALGGDDTFNVLGGTPFNLNLIGGDNGDGSDVLNYTQAGAATLDLANEHIDEPVGGAVETTYSGIETINMTQAAFALTVEGHDGANDVFVVTPVGANDVMLQRNGVFPVVNANNTTGTISVDGLGGTGDQLIYNGTAVADAITVNPTDVTHTGFRTINFATVEDLEVHAGDGDDTVTVVGATAAFLTVFGDDGDDTITGGSNAELIFGGNGNDVISGMGGADTIDGEAGNDTITGGTGADNLFGGADSDLIIWNNGDGSDLMEGGTGNDRVQVNGAGAAASSEMYTVGPNGSRVSLARTNLVAFTLDIAQVEQLDLNTDSSSDNAEVVTVNSLVGTDLQVLNLDAGGDTNNSFVLNGNDSAETISIGPNEQILGLGPVINTTLTVGGASSDEITINANGGDDTITVNAAVNVDLILNGGQGDDVINAAGQTDAAPSLTINGGAGDDHLVGGSGNDTINGDAGEDTMVGGPGNDTFDGGADFDTILIAGTSGADIIDVFQAAPTTLNHTVNGDAQVDTLVASTVEQAHIVAGAGADLIRVNWLDAHGVNAAVDSLRMTVDGGSDVTSDRLVVVDDGTDDLVLYRKGQSNDSGTVQVGPGNAEPLLNVFSGIEFVDFVDENGVAIDNSGGPQLTVFKHDPFELNNDRFTATYLGSGSTINVDPTIDPGPLANPFGDGQNLGGDRDYYRLVAESTGTLDLQVYFRQIGALASGRPGLPNNGNLDINVRDAAGNVIAGFGANDATDDERVRIPAVAGETYYLEVFGNGGNAINVYNFSVVNHAPPVPYALELLDNPADGTTNPPGGSVNSDTGRSQFDNHTYDNTPTLFFRLDDGIFLHDLPGNPVNGTPPDEVIPIPFRAGLAQPNQPGFAIAIFDEGNTPPQTGTAPQTPLGFATAVPGQEGIYTFTVPNALALSEGSHFLSARVQMIDPAVAQETGYGDRSLPLEIVVDVTPPNVVFGTLGTGLHPDSDSGDPAVAATLTDGITNDLTPTFFGRAEANSIIRAYVDADNNGLLDPAIDVLIGQTVTTPLDGTNQAPTGEWEITSTVNMNDPTLLGGLGFDGLRRIFVTAEDLAGNISNPVGDTLEIFMDTQGPQVTGVFISDFPAFNIFTLKPESPQPTPRVDSLTISVQDLPARIAPFFYNALSNVPPLAPLVLVGDHNGIIPIQNLVFNPSPLAAGIATGEIVLSFADPLPDDRYTLTLLDSIIDPAGNQLDGENNAAEPIGSPFFETGDSIPGGDFIARFTVDSRPEVATWSQGVVYADINGNFVWDPEGKDNDFTNRDFAYNFGEITDAYFAGNFSSVATSSGFDKVGAYGAFNGTYEFFLDTDDDGIGDTVGSMAFQVNAIPVAGNFFNSAADDAAVLAGQRPRDEIGAFDGQSWYLDVNGNNNIDAGERFPTELRGIPVVGDFNGDGNDDLATFNNDTGVFQFDLDRDGTIDNQVTFGFSGFGEKPVAGDFNLDGIDDIGLWVPGREGQLPKQAGEFHFLISDTPANLPSNVFEPFSPAPLGNDFISQFGDDFALPLFGNFDPPVSPDGSGATFVGSLTNDINALDTNLDGRVSALDALVVINALRDLRENPVTRPSRTVNAFNGLRLDASADGNITALDALYVINGLKDQAGAGNAEGEMVRPVSVPVSWSLAADSALDSSDDENDDLLDLLAYDQELQRIKS</sequence>
<organism evidence="4 5">
    <name type="scientific">Stieleria varia</name>
    <dbReference type="NCBI Taxonomy" id="2528005"/>
    <lineage>
        <taxon>Bacteria</taxon>
        <taxon>Pseudomonadati</taxon>
        <taxon>Planctomycetota</taxon>
        <taxon>Planctomycetia</taxon>
        <taxon>Pirellulales</taxon>
        <taxon>Pirellulaceae</taxon>
        <taxon>Stieleria</taxon>
    </lineage>
</organism>
<dbReference type="InterPro" id="IPR011049">
    <property type="entry name" value="Serralysin-like_metalloprot_C"/>
</dbReference>
<feature type="region of interest" description="Disordered" evidence="3">
    <location>
        <begin position="3263"/>
        <end position="3286"/>
    </location>
</feature>
<dbReference type="InterPro" id="IPR050557">
    <property type="entry name" value="RTX_toxin/Mannuronan_C5-epim"/>
</dbReference>
<dbReference type="PANTHER" id="PTHR38340">
    <property type="entry name" value="S-LAYER PROTEIN"/>
    <property type="match status" value="1"/>
</dbReference>
<name>A0A5C6AEN5_9BACT</name>
<reference evidence="4 5" key="1">
    <citation type="submission" date="2019-02" db="EMBL/GenBank/DDBJ databases">
        <title>Deep-cultivation of Planctomycetes and their phenomic and genomic characterization uncovers novel biology.</title>
        <authorList>
            <person name="Wiegand S."/>
            <person name="Jogler M."/>
            <person name="Boedeker C."/>
            <person name="Pinto D."/>
            <person name="Vollmers J."/>
            <person name="Rivas-Marin E."/>
            <person name="Kohn T."/>
            <person name="Peeters S.H."/>
            <person name="Heuer A."/>
            <person name="Rast P."/>
            <person name="Oberbeckmann S."/>
            <person name="Bunk B."/>
            <person name="Jeske O."/>
            <person name="Meyerdierks A."/>
            <person name="Storesund J.E."/>
            <person name="Kallscheuer N."/>
            <person name="Luecker S."/>
            <person name="Lage O.M."/>
            <person name="Pohl T."/>
            <person name="Merkel B.J."/>
            <person name="Hornburger P."/>
            <person name="Mueller R.-W."/>
            <person name="Bruemmer F."/>
            <person name="Labrenz M."/>
            <person name="Spormann A.M."/>
            <person name="Op Den Camp H."/>
            <person name="Overmann J."/>
            <person name="Amann R."/>
            <person name="Jetten M.S.M."/>
            <person name="Mascher T."/>
            <person name="Medema M.H."/>
            <person name="Devos D.P."/>
            <person name="Kaster A.-K."/>
            <person name="Ovreas L."/>
            <person name="Rohde M."/>
            <person name="Galperin M.Y."/>
            <person name="Jogler C."/>
        </authorList>
    </citation>
    <scope>NUCLEOTIDE SEQUENCE [LARGE SCALE GENOMIC DNA]</scope>
    <source>
        <strain evidence="4 5">Pla52n</strain>
    </source>
</reference>
<dbReference type="PROSITE" id="PS00330">
    <property type="entry name" value="HEMOLYSIN_CALCIUM"/>
    <property type="match status" value="2"/>
</dbReference>
<gene>
    <name evidence="4" type="primary">cya_4</name>
    <name evidence="4" type="ORF">Pla52n_49480</name>
</gene>
<dbReference type="Pfam" id="PF00353">
    <property type="entry name" value="HemolysinCabind"/>
    <property type="match status" value="3"/>
</dbReference>